<keyword evidence="3" id="KW-1185">Reference proteome</keyword>
<accession>A0A6B3SHN9</accession>
<dbReference type="Proteomes" id="UP000482155">
    <property type="component" value="Unassembled WGS sequence"/>
</dbReference>
<sequence>MGRKHKTLAQSEIGSKKWDEEMERQNPGWGKRHAARALIGQFPIPAERLKRLTGPAIDLNPLPPLK</sequence>
<feature type="region of interest" description="Disordered" evidence="1">
    <location>
        <begin position="1"/>
        <end position="31"/>
    </location>
</feature>
<comment type="caution">
    <text evidence="2">The sequence shown here is derived from an EMBL/GenBank/DDBJ whole genome shotgun (WGS) entry which is preliminary data.</text>
</comment>
<gene>
    <name evidence="2" type="ORF">G3574_03675</name>
</gene>
<protein>
    <submittedName>
        <fullName evidence="2">Uncharacterized protein</fullName>
    </submittedName>
</protein>
<dbReference type="RefSeq" id="WP_163960670.1">
    <property type="nucleotide sequence ID" value="NZ_JAAIVB010000011.1"/>
</dbReference>
<evidence type="ECO:0000313" key="3">
    <source>
        <dbReference type="Proteomes" id="UP000482155"/>
    </source>
</evidence>
<organism evidence="2 3">
    <name type="scientific">Noviherbaspirillum galbum</name>
    <dbReference type="NCBI Taxonomy" id="2709383"/>
    <lineage>
        <taxon>Bacteria</taxon>
        <taxon>Pseudomonadati</taxon>
        <taxon>Pseudomonadota</taxon>
        <taxon>Betaproteobacteria</taxon>
        <taxon>Burkholderiales</taxon>
        <taxon>Oxalobacteraceae</taxon>
        <taxon>Noviherbaspirillum</taxon>
    </lineage>
</organism>
<dbReference type="EMBL" id="JAAIVB010000011">
    <property type="protein sequence ID" value="NEX60170.1"/>
    <property type="molecule type" value="Genomic_DNA"/>
</dbReference>
<reference evidence="2 3" key="1">
    <citation type="submission" date="2020-02" db="EMBL/GenBank/DDBJ databases">
        <authorList>
            <person name="Kim M.K."/>
        </authorList>
    </citation>
    <scope>NUCLEOTIDE SEQUENCE [LARGE SCALE GENOMIC DNA]</scope>
    <source>
        <strain evidence="2 3">17J57-3</strain>
    </source>
</reference>
<proteinExistence type="predicted"/>
<evidence type="ECO:0000256" key="1">
    <source>
        <dbReference type="SAM" id="MobiDB-lite"/>
    </source>
</evidence>
<dbReference type="AlphaFoldDB" id="A0A6B3SHN9"/>
<evidence type="ECO:0000313" key="2">
    <source>
        <dbReference type="EMBL" id="NEX60170.1"/>
    </source>
</evidence>
<name>A0A6B3SHN9_9BURK</name>